<evidence type="ECO:0000313" key="5">
    <source>
        <dbReference type="EMBL" id="SEN48567.1"/>
    </source>
</evidence>
<keyword evidence="2 3" id="KW-0378">Hydrolase</keyword>
<dbReference type="STRING" id="1173111.SAMN05444955_112115"/>
<dbReference type="Pfam" id="PF00293">
    <property type="entry name" value="NUDIX"/>
    <property type="match status" value="1"/>
</dbReference>
<dbReference type="InterPro" id="IPR015797">
    <property type="entry name" value="NUDIX_hydrolase-like_dom_sf"/>
</dbReference>
<reference evidence="5 6" key="1">
    <citation type="submission" date="2016-10" db="EMBL/GenBank/DDBJ databases">
        <authorList>
            <person name="de Groot N.N."/>
        </authorList>
    </citation>
    <scope>NUCLEOTIDE SEQUENCE [LARGE SCALE GENOMIC DNA]</scope>
    <source>
        <strain evidence="5 6">DSM 46701</strain>
    </source>
</reference>
<evidence type="ECO:0000256" key="1">
    <source>
        <dbReference type="ARBA" id="ARBA00001946"/>
    </source>
</evidence>
<organism evidence="5 6">
    <name type="scientific">Lihuaxuella thermophila</name>
    <dbReference type="NCBI Taxonomy" id="1173111"/>
    <lineage>
        <taxon>Bacteria</taxon>
        <taxon>Bacillati</taxon>
        <taxon>Bacillota</taxon>
        <taxon>Bacilli</taxon>
        <taxon>Bacillales</taxon>
        <taxon>Thermoactinomycetaceae</taxon>
        <taxon>Lihuaxuella</taxon>
    </lineage>
</organism>
<dbReference type="RefSeq" id="WP_170839940.1">
    <property type="nucleotide sequence ID" value="NZ_FOCQ01000012.1"/>
</dbReference>
<evidence type="ECO:0000256" key="2">
    <source>
        <dbReference type="ARBA" id="ARBA00022801"/>
    </source>
</evidence>
<keyword evidence="6" id="KW-1185">Reference proteome</keyword>
<sequence length="156" mass="17661">MARTDYYHQPGAPKPNSLVPAASAVVTDSEGRILLHKRSDNHLWSLPGGAMELGESIEETIIREVKEETGFDVEVIKCIGIYTDPNHVIAYSDGEVRQQFSICFSCRIVSGEIAVSSESVQVKFFTKEELEQLDMHPAQWIRIQDFYANKERAFIR</sequence>
<comment type="similarity">
    <text evidence="3">Belongs to the Nudix hydrolase family.</text>
</comment>
<dbReference type="Proteomes" id="UP000199695">
    <property type="component" value="Unassembled WGS sequence"/>
</dbReference>
<dbReference type="PROSITE" id="PS00893">
    <property type="entry name" value="NUDIX_BOX"/>
    <property type="match status" value="1"/>
</dbReference>
<proteinExistence type="inferred from homology"/>
<dbReference type="GO" id="GO:0016787">
    <property type="term" value="F:hydrolase activity"/>
    <property type="evidence" value="ECO:0007669"/>
    <property type="project" value="UniProtKB-KW"/>
</dbReference>
<protein>
    <submittedName>
        <fullName evidence="5">ADP-ribose pyrophosphatase YjhB, NUDIX family</fullName>
    </submittedName>
</protein>
<dbReference type="SUPFAM" id="SSF55811">
    <property type="entry name" value="Nudix"/>
    <property type="match status" value="1"/>
</dbReference>
<evidence type="ECO:0000259" key="4">
    <source>
        <dbReference type="PROSITE" id="PS51462"/>
    </source>
</evidence>
<evidence type="ECO:0000313" key="6">
    <source>
        <dbReference type="Proteomes" id="UP000199695"/>
    </source>
</evidence>
<dbReference type="PROSITE" id="PS51462">
    <property type="entry name" value="NUDIX"/>
    <property type="match status" value="1"/>
</dbReference>
<dbReference type="AlphaFoldDB" id="A0A1H8GYI4"/>
<comment type="cofactor">
    <cofactor evidence="1">
        <name>Mg(2+)</name>
        <dbReference type="ChEBI" id="CHEBI:18420"/>
    </cofactor>
</comment>
<dbReference type="InterPro" id="IPR020084">
    <property type="entry name" value="NUDIX_hydrolase_CS"/>
</dbReference>
<dbReference type="EMBL" id="FOCQ01000012">
    <property type="protein sequence ID" value="SEN48567.1"/>
    <property type="molecule type" value="Genomic_DNA"/>
</dbReference>
<feature type="domain" description="Nudix hydrolase" evidence="4">
    <location>
        <begin position="17"/>
        <end position="148"/>
    </location>
</feature>
<name>A0A1H8GYI4_9BACL</name>
<gene>
    <name evidence="5" type="ORF">SAMN05444955_112115</name>
</gene>
<accession>A0A1H8GYI4</accession>
<dbReference type="PANTHER" id="PTHR43046:SF16">
    <property type="entry name" value="ADP-RIBOSE PYROPHOSPHATASE YJHB-RELATED"/>
    <property type="match status" value="1"/>
</dbReference>
<evidence type="ECO:0000256" key="3">
    <source>
        <dbReference type="RuleBase" id="RU003476"/>
    </source>
</evidence>
<dbReference type="InterPro" id="IPR020476">
    <property type="entry name" value="Nudix_hydrolase"/>
</dbReference>
<dbReference type="Gene3D" id="3.90.79.10">
    <property type="entry name" value="Nucleoside Triphosphate Pyrophosphohydrolase"/>
    <property type="match status" value="1"/>
</dbReference>
<dbReference type="PRINTS" id="PR00502">
    <property type="entry name" value="NUDIXFAMILY"/>
</dbReference>
<dbReference type="PANTHER" id="PTHR43046">
    <property type="entry name" value="GDP-MANNOSE MANNOSYL HYDROLASE"/>
    <property type="match status" value="1"/>
</dbReference>
<dbReference type="InterPro" id="IPR000086">
    <property type="entry name" value="NUDIX_hydrolase_dom"/>
</dbReference>